<evidence type="ECO:0000256" key="11">
    <source>
        <dbReference type="HAMAP-Rule" id="MF_00244"/>
    </source>
</evidence>
<evidence type="ECO:0000313" key="15">
    <source>
        <dbReference type="Proteomes" id="UP000184997"/>
    </source>
</evidence>
<comment type="similarity">
    <text evidence="3 11">Belongs to the NadD family.</text>
</comment>
<evidence type="ECO:0000256" key="9">
    <source>
        <dbReference type="ARBA" id="ARBA00023027"/>
    </source>
</evidence>
<accession>A0A1M4IG00</accession>
<evidence type="ECO:0000256" key="7">
    <source>
        <dbReference type="ARBA" id="ARBA00022741"/>
    </source>
</evidence>
<dbReference type="Proteomes" id="UP000184997">
    <property type="component" value="Unassembled WGS sequence"/>
</dbReference>
<keyword evidence="5 11" id="KW-0808">Transferase</keyword>
<dbReference type="NCBIfam" id="TIGR00482">
    <property type="entry name" value="nicotinate (nicotinamide) nucleotide adenylyltransferase"/>
    <property type="match status" value="1"/>
</dbReference>
<dbReference type="InterPro" id="IPR005248">
    <property type="entry name" value="NadD/NMNAT"/>
</dbReference>
<proteinExistence type="inferred from homology"/>
<comment type="catalytic activity">
    <reaction evidence="10 11">
        <text>nicotinate beta-D-ribonucleotide + ATP + H(+) = deamido-NAD(+) + diphosphate</text>
        <dbReference type="Rhea" id="RHEA:22860"/>
        <dbReference type="ChEBI" id="CHEBI:15378"/>
        <dbReference type="ChEBI" id="CHEBI:30616"/>
        <dbReference type="ChEBI" id="CHEBI:33019"/>
        <dbReference type="ChEBI" id="CHEBI:57502"/>
        <dbReference type="ChEBI" id="CHEBI:58437"/>
        <dbReference type="EC" id="2.7.7.18"/>
    </reaction>
</comment>
<dbReference type="UniPathway" id="UPA00253">
    <property type="reaction ID" value="UER00332"/>
</dbReference>
<dbReference type="PANTHER" id="PTHR21342">
    <property type="entry name" value="PHOSPHOPANTETHEINE ADENYLYLTRANSFERASE"/>
    <property type="match status" value="1"/>
</dbReference>
<keyword evidence="9 11" id="KW-0520">NAD</keyword>
<dbReference type="GO" id="GO:0005524">
    <property type="term" value="F:ATP binding"/>
    <property type="evidence" value="ECO:0007669"/>
    <property type="project" value="UniProtKB-KW"/>
</dbReference>
<evidence type="ECO:0000259" key="13">
    <source>
        <dbReference type="Pfam" id="PF01467"/>
    </source>
</evidence>
<evidence type="ECO:0000256" key="5">
    <source>
        <dbReference type="ARBA" id="ARBA00022679"/>
    </source>
</evidence>
<dbReference type="NCBIfam" id="TIGR00125">
    <property type="entry name" value="cyt_tran_rel"/>
    <property type="match status" value="1"/>
</dbReference>
<evidence type="ECO:0000256" key="8">
    <source>
        <dbReference type="ARBA" id="ARBA00022840"/>
    </source>
</evidence>
<dbReference type="InterPro" id="IPR004821">
    <property type="entry name" value="Cyt_trans-like"/>
</dbReference>
<dbReference type="EC" id="2.7.7.18" evidence="11"/>
<dbReference type="RefSeq" id="WP_080998845.1">
    <property type="nucleotide sequence ID" value="NZ_CP076252.1"/>
</dbReference>
<dbReference type="Pfam" id="PF01467">
    <property type="entry name" value="CTP_transf_like"/>
    <property type="match status" value="1"/>
</dbReference>
<reference evidence="15" key="1">
    <citation type="submission" date="2016-07" db="EMBL/GenBank/DDBJ databases">
        <authorList>
            <person name="Florea S."/>
            <person name="Webb J.S."/>
            <person name="Jaromczyk J."/>
            <person name="Schardl C.L."/>
        </authorList>
    </citation>
    <scope>NUCLEOTIDE SEQUENCE [LARGE SCALE GENOMIC DNA]</scope>
</reference>
<keyword evidence="4 11" id="KW-0662">Pyridine nucleotide biosynthesis</keyword>
<dbReference type="GO" id="GO:0009435">
    <property type="term" value="P:NAD+ biosynthetic process"/>
    <property type="evidence" value="ECO:0007669"/>
    <property type="project" value="UniProtKB-UniRule"/>
</dbReference>
<dbReference type="SUPFAM" id="SSF52374">
    <property type="entry name" value="Nucleotidylyl transferase"/>
    <property type="match status" value="1"/>
</dbReference>
<sequence length="267" mass="27648">MTGGSAGTGDRGPGTGEKQSRKLARTSESGLSGSPVPGPRSRQLHLIYGGTFDPIHNGHLAIARAARDAFAVPVRLMPAADPPHRQAPGADARQRCEMLALAIAGEAGLLLDRHELQRALAQPGVASYSIDTVRELRAELGAAAPLALLIGADSLVGFNGWREWRSLLDAVHLVVADRAGSGWERALPAELAQALAGRWAVSPQALAAAPGGLLWCLRQPLRSESASQVRARIAAGGDWAGLVPAAVADYIRAAGLYATAPAAPRAG</sequence>
<dbReference type="CDD" id="cd02165">
    <property type="entry name" value="NMNAT"/>
    <property type="match status" value="1"/>
</dbReference>
<comment type="function">
    <text evidence="1 11">Catalyzes the reversible adenylation of nicotinate mononucleotide (NaMN) to nicotinic acid adenine dinucleotide (NaAD).</text>
</comment>
<dbReference type="NCBIfam" id="NF000839">
    <property type="entry name" value="PRK00071.1-1"/>
    <property type="match status" value="1"/>
</dbReference>
<evidence type="ECO:0000256" key="6">
    <source>
        <dbReference type="ARBA" id="ARBA00022695"/>
    </source>
</evidence>
<evidence type="ECO:0000256" key="3">
    <source>
        <dbReference type="ARBA" id="ARBA00009014"/>
    </source>
</evidence>
<feature type="compositionally biased region" description="Gly residues" evidence="12">
    <location>
        <begin position="1"/>
        <end position="15"/>
    </location>
</feature>
<keyword evidence="6 11" id="KW-0548">Nucleotidyltransferase</keyword>
<dbReference type="Gene3D" id="3.40.50.620">
    <property type="entry name" value="HUPs"/>
    <property type="match status" value="1"/>
</dbReference>
<dbReference type="EMBL" id="FLUK01000110">
    <property type="protein sequence ID" value="SBV87338.1"/>
    <property type="molecule type" value="Genomic_DNA"/>
</dbReference>
<gene>
    <name evidence="11" type="primary">nadD</name>
    <name evidence="14" type="ORF">XTGNCPPB3709_1262</name>
</gene>
<feature type="region of interest" description="Disordered" evidence="12">
    <location>
        <begin position="1"/>
        <end position="42"/>
    </location>
</feature>
<feature type="domain" description="Cytidyltransferase-like" evidence="13">
    <location>
        <begin position="47"/>
        <end position="192"/>
    </location>
</feature>
<comment type="pathway">
    <text evidence="2 11">Cofactor biosynthesis; NAD(+) biosynthesis; deamido-NAD(+) from nicotinate D-ribonucleotide: step 1/1.</text>
</comment>
<evidence type="ECO:0000256" key="2">
    <source>
        <dbReference type="ARBA" id="ARBA00005019"/>
    </source>
</evidence>
<dbReference type="InterPro" id="IPR014729">
    <property type="entry name" value="Rossmann-like_a/b/a_fold"/>
</dbReference>
<keyword evidence="7 11" id="KW-0547">Nucleotide-binding</keyword>
<evidence type="ECO:0000256" key="10">
    <source>
        <dbReference type="ARBA" id="ARBA00048721"/>
    </source>
</evidence>
<name>A0A1M4IG00_9XANT</name>
<evidence type="ECO:0000256" key="4">
    <source>
        <dbReference type="ARBA" id="ARBA00022642"/>
    </source>
</evidence>
<dbReference type="AlphaFoldDB" id="A0A1M4IG00"/>
<dbReference type="GO" id="GO:0004515">
    <property type="term" value="F:nicotinate-nucleotide adenylyltransferase activity"/>
    <property type="evidence" value="ECO:0007669"/>
    <property type="project" value="UniProtKB-UniRule"/>
</dbReference>
<dbReference type="PANTHER" id="PTHR21342:SF0">
    <property type="entry name" value="BIFUNCTIONAL NMN ADENYLYLTRANSFERASE_NUDIX HYDROLASE"/>
    <property type="match status" value="1"/>
</dbReference>
<evidence type="ECO:0000313" key="14">
    <source>
        <dbReference type="EMBL" id="SBV87338.1"/>
    </source>
</evidence>
<keyword evidence="8 11" id="KW-0067">ATP-binding</keyword>
<organism evidence="14 15">
    <name type="scientific">Xanthomonas graminis pv. graminis</name>
    <dbReference type="NCBI Taxonomy" id="134874"/>
    <lineage>
        <taxon>Bacteria</taxon>
        <taxon>Pseudomonadati</taxon>
        <taxon>Pseudomonadota</taxon>
        <taxon>Gammaproteobacteria</taxon>
        <taxon>Lysobacterales</taxon>
        <taxon>Lysobacteraceae</taxon>
        <taxon>Xanthomonas</taxon>
        <taxon>Xanthomonas translucens group</taxon>
        <taxon>Xanthomonas graminis</taxon>
    </lineage>
</organism>
<evidence type="ECO:0000256" key="12">
    <source>
        <dbReference type="SAM" id="MobiDB-lite"/>
    </source>
</evidence>
<protein>
    <recommendedName>
        <fullName evidence="11">Probable nicotinate-nucleotide adenylyltransferase</fullName>
        <ecNumber evidence="11">2.7.7.18</ecNumber>
    </recommendedName>
    <alternativeName>
        <fullName evidence="11">Deamido-NAD(+) diphosphorylase</fullName>
    </alternativeName>
    <alternativeName>
        <fullName evidence="11">Deamido-NAD(+) pyrophosphorylase</fullName>
    </alternativeName>
    <alternativeName>
        <fullName evidence="11">Nicotinate mononucleotide adenylyltransferase</fullName>
        <shortName evidence="11">NaMN adenylyltransferase</shortName>
    </alternativeName>
</protein>
<dbReference type="HAMAP" id="MF_00244">
    <property type="entry name" value="NaMN_adenylyltr"/>
    <property type="match status" value="1"/>
</dbReference>
<evidence type="ECO:0000256" key="1">
    <source>
        <dbReference type="ARBA" id="ARBA00002324"/>
    </source>
</evidence>